<gene>
    <name evidence="1" type="ORF">FEMY_23590</name>
</gene>
<protein>
    <submittedName>
        <fullName evidence="1">Uncharacterized protein</fullName>
    </submittedName>
</protein>
<dbReference type="Proteomes" id="UP000075653">
    <property type="component" value="Unassembled WGS sequence"/>
</dbReference>
<keyword evidence="2" id="KW-1185">Reference proteome</keyword>
<organism evidence="1 2">
    <name type="scientific">Ferrovum myxofaciens</name>
    <dbReference type="NCBI Taxonomy" id="416213"/>
    <lineage>
        <taxon>Bacteria</taxon>
        <taxon>Pseudomonadati</taxon>
        <taxon>Pseudomonadota</taxon>
        <taxon>Betaproteobacteria</taxon>
        <taxon>Ferrovales</taxon>
        <taxon>Ferrovaceae</taxon>
        <taxon>Ferrovum</taxon>
    </lineage>
</organism>
<proteinExistence type="predicted"/>
<name>A0A149VVA9_9PROT</name>
<comment type="caution">
    <text evidence="1">The sequence shown here is derived from an EMBL/GenBank/DDBJ whole genome shotgun (WGS) entry which is preliminary data.</text>
</comment>
<accession>A0A149VVA9</accession>
<reference evidence="1 2" key="1">
    <citation type="submission" date="2016-01" db="EMBL/GenBank/DDBJ databases">
        <title>Genome sequence of the acidophilic iron oxidising Ferrovum strain Z-31.</title>
        <authorList>
            <person name="Poehlein A."/>
            <person name="Ullrich S.R."/>
            <person name="Schloemann M."/>
            <person name="Muehling M."/>
            <person name="Daniel R."/>
        </authorList>
    </citation>
    <scope>NUCLEOTIDE SEQUENCE [LARGE SCALE GENOMIC DNA]</scope>
    <source>
        <strain evidence="1 2">Z-31</strain>
    </source>
</reference>
<dbReference type="AlphaFoldDB" id="A0A149VVA9"/>
<evidence type="ECO:0000313" key="1">
    <source>
        <dbReference type="EMBL" id="KXW57118.1"/>
    </source>
</evidence>
<sequence length="46" mass="5018">MPAAADRHRTAVGGVGGLIPWARPMPDRARAQIFIAAKFTTPYRQP</sequence>
<evidence type="ECO:0000313" key="2">
    <source>
        <dbReference type="Proteomes" id="UP000075653"/>
    </source>
</evidence>
<dbReference type="PATRIC" id="fig|1789004.3.peg.2492"/>
<dbReference type="EMBL" id="LRRD01000118">
    <property type="protein sequence ID" value="KXW57118.1"/>
    <property type="molecule type" value="Genomic_DNA"/>
</dbReference>